<evidence type="ECO:0000256" key="5">
    <source>
        <dbReference type="ARBA" id="ARBA00022970"/>
    </source>
</evidence>
<dbReference type="PANTHER" id="PTHR43495:SF5">
    <property type="entry name" value="GAMMA-AMINOBUTYRIC ACID PERMEASE"/>
    <property type="match status" value="1"/>
</dbReference>
<evidence type="ECO:0000256" key="6">
    <source>
        <dbReference type="ARBA" id="ARBA00022989"/>
    </source>
</evidence>
<evidence type="ECO:0000256" key="1">
    <source>
        <dbReference type="ARBA" id="ARBA00004141"/>
    </source>
</evidence>
<feature type="transmembrane region" description="Helical" evidence="9">
    <location>
        <begin position="407"/>
        <end position="433"/>
    </location>
</feature>
<keyword evidence="5" id="KW-0029">Amino-acid transport</keyword>
<dbReference type="InterPro" id="IPR004841">
    <property type="entry name" value="AA-permease/SLC12A_dom"/>
</dbReference>
<evidence type="ECO:0000313" key="12">
    <source>
        <dbReference type="Proteomes" id="UP000568050"/>
    </source>
</evidence>
<evidence type="ECO:0000256" key="3">
    <source>
        <dbReference type="ARBA" id="ARBA00022448"/>
    </source>
</evidence>
<feature type="transmembrane region" description="Helical" evidence="9">
    <location>
        <begin position="381"/>
        <end position="401"/>
    </location>
</feature>
<dbReference type="EMBL" id="JACHWP010000012">
    <property type="protein sequence ID" value="MBB3023798.1"/>
    <property type="molecule type" value="Genomic_DNA"/>
</dbReference>
<dbReference type="GO" id="GO:0055085">
    <property type="term" value="P:transmembrane transport"/>
    <property type="evidence" value="ECO:0007669"/>
    <property type="project" value="InterPro"/>
</dbReference>
<feature type="transmembrane region" description="Helical" evidence="9">
    <location>
        <begin position="286"/>
        <end position="307"/>
    </location>
</feature>
<feature type="transmembrane region" description="Helical" evidence="9">
    <location>
        <begin position="327"/>
        <end position="349"/>
    </location>
</feature>
<name>A0A839QVY5_9MICO</name>
<feature type="domain" description="Amino acid permease/ SLC12A" evidence="10">
    <location>
        <begin position="64"/>
        <end position="498"/>
    </location>
</feature>
<evidence type="ECO:0000259" key="10">
    <source>
        <dbReference type="Pfam" id="PF00324"/>
    </source>
</evidence>
<proteinExistence type="inferred from homology"/>
<dbReference type="GO" id="GO:0016020">
    <property type="term" value="C:membrane"/>
    <property type="evidence" value="ECO:0007669"/>
    <property type="project" value="UniProtKB-SubCell"/>
</dbReference>
<dbReference type="Gene3D" id="1.20.1740.10">
    <property type="entry name" value="Amino acid/polyamine transporter I"/>
    <property type="match status" value="1"/>
</dbReference>
<gene>
    <name evidence="11" type="ORF">FHX50_002100</name>
</gene>
<evidence type="ECO:0000256" key="4">
    <source>
        <dbReference type="ARBA" id="ARBA00022692"/>
    </source>
</evidence>
<keyword evidence="4 9" id="KW-0812">Transmembrane</keyword>
<dbReference type="Proteomes" id="UP000568050">
    <property type="component" value="Unassembled WGS sequence"/>
</dbReference>
<evidence type="ECO:0000256" key="2">
    <source>
        <dbReference type="ARBA" id="ARBA00008583"/>
    </source>
</evidence>
<sequence>MDNEDTPSSGSHSSGTRSSHPSAQSDPQRPAASSSGTVAGPGTGSTTADPAAVGLSRTLSHRQMAMIAMGSALGTGLFLGSGQAIAVAGPAVIISFAIGSAIAATIALTMGEMASRYPVRGGFGTLAARFLSPFWGYLVRWLYWFVTLCVTGAELVACATYLQYWFPQVHLGWGILVFAVAVIAVNLYSVNSFGVIEFFLSSIKVIAVLAFIIVGLFFVFVGTGSHPAPGLQNWTNDGGFLPNGIGAVWLAMSIVMFSFGGIELLSVSAAEAKNPARSIRVAAQTTIVRLAFFYVMAIGIVVALVPWQSAAQADGVEQSPFVRVFDYAGIPGAASITNFVVLIAALSAANANLYASSRMMHSLSVDRLGPAFARYTTRRNVPLAAMSLTIVFIVAVAILAATGVGNIFGLLMAIVVFSVTLVWALILVTYIAYRPTRDGLETFHAPGGTVMAVLGLIGLVFVFSTVVAVESMTLAAMLGVPAVALMAIAYAAVFRRRVDAAEIDESFVEAEQARTLTD</sequence>
<feature type="transmembrane region" description="Helical" evidence="9">
    <location>
        <begin position="474"/>
        <end position="493"/>
    </location>
</feature>
<feature type="transmembrane region" description="Helical" evidence="9">
    <location>
        <begin position="244"/>
        <end position="265"/>
    </location>
</feature>
<comment type="caution">
    <text evidence="11">The sequence shown here is derived from an EMBL/GenBank/DDBJ whole genome shotgun (WGS) entry which is preliminary data.</text>
</comment>
<feature type="transmembrane region" description="Helical" evidence="9">
    <location>
        <begin position="91"/>
        <end position="110"/>
    </location>
</feature>
<dbReference type="AlphaFoldDB" id="A0A839QVY5"/>
<feature type="transmembrane region" description="Helical" evidence="9">
    <location>
        <begin position="65"/>
        <end position="85"/>
    </location>
</feature>
<organism evidence="11 12">
    <name type="scientific">Helcobacillus massiliensis</name>
    <dbReference type="NCBI Taxonomy" id="521392"/>
    <lineage>
        <taxon>Bacteria</taxon>
        <taxon>Bacillati</taxon>
        <taxon>Actinomycetota</taxon>
        <taxon>Actinomycetes</taxon>
        <taxon>Micrococcales</taxon>
        <taxon>Dermabacteraceae</taxon>
        <taxon>Helcobacillus</taxon>
    </lineage>
</organism>
<dbReference type="RefSeq" id="WP_239376378.1">
    <property type="nucleotide sequence ID" value="NZ_CBCSFZ010000054.1"/>
</dbReference>
<keyword evidence="3" id="KW-0813">Transport</keyword>
<dbReference type="GO" id="GO:0006865">
    <property type="term" value="P:amino acid transport"/>
    <property type="evidence" value="ECO:0007669"/>
    <property type="project" value="UniProtKB-KW"/>
</dbReference>
<keyword evidence="7 9" id="KW-0472">Membrane</keyword>
<feature type="transmembrane region" description="Helical" evidence="9">
    <location>
        <begin position="445"/>
        <end position="468"/>
    </location>
</feature>
<evidence type="ECO:0000256" key="9">
    <source>
        <dbReference type="SAM" id="Phobius"/>
    </source>
</evidence>
<evidence type="ECO:0000313" key="11">
    <source>
        <dbReference type="EMBL" id="MBB3023798.1"/>
    </source>
</evidence>
<feature type="transmembrane region" description="Helical" evidence="9">
    <location>
        <begin position="141"/>
        <end position="164"/>
    </location>
</feature>
<accession>A0A839QVY5</accession>
<keyword evidence="12" id="KW-1185">Reference proteome</keyword>
<feature type="compositionally biased region" description="Polar residues" evidence="8">
    <location>
        <begin position="23"/>
        <end position="37"/>
    </location>
</feature>
<feature type="transmembrane region" description="Helical" evidence="9">
    <location>
        <begin position="202"/>
        <end position="224"/>
    </location>
</feature>
<protein>
    <submittedName>
        <fullName evidence="11">L-asparagine transporter-like permease</fullName>
    </submittedName>
</protein>
<feature type="compositionally biased region" description="Low complexity" evidence="8">
    <location>
        <begin position="1"/>
        <end position="22"/>
    </location>
</feature>
<feature type="region of interest" description="Disordered" evidence="8">
    <location>
        <begin position="1"/>
        <end position="51"/>
    </location>
</feature>
<reference evidence="11 12" key="1">
    <citation type="submission" date="2020-08" db="EMBL/GenBank/DDBJ databases">
        <title>Sequencing the genomes of 1000 actinobacteria strains.</title>
        <authorList>
            <person name="Klenk H.-P."/>
        </authorList>
    </citation>
    <scope>NUCLEOTIDE SEQUENCE [LARGE SCALE GENOMIC DNA]</scope>
    <source>
        <strain evidence="11 12">DSM 23040</strain>
    </source>
</reference>
<evidence type="ECO:0000256" key="8">
    <source>
        <dbReference type="SAM" id="MobiDB-lite"/>
    </source>
</evidence>
<evidence type="ECO:0000256" key="7">
    <source>
        <dbReference type="ARBA" id="ARBA00023136"/>
    </source>
</evidence>
<feature type="transmembrane region" description="Helical" evidence="9">
    <location>
        <begin position="170"/>
        <end position="190"/>
    </location>
</feature>
<dbReference type="PANTHER" id="PTHR43495">
    <property type="entry name" value="GABA PERMEASE"/>
    <property type="match status" value="1"/>
</dbReference>
<dbReference type="FunFam" id="1.20.1740.10:FF:000001">
    <property type="entry name" value="Amino acid permease"/>
    <property type="match status" value="1"/>
</dbReference>
<dbReference type="Pfam" id="PF00324">
    <property type="entry name" value="AA_permease"/>
    <property type="match status" value="1"/>
</dbReference>
<dbReference type="PIRSF" id="PIRSF006060">
    <property type="entry name" value="AA_transporter"/>
    <property type="match status" value="1"/>
</dbReference>
<keyword evidence="6 9" id="KW-1133">Transmembrane helix</keyword>
<comment type="subcellular location">
    <subcellularLocation>
        <location evidence="1">Membrane</location>
        <topology evidence="1">Multi-pass membrane protein</topology>
    </subcellularLocation>
</comment>
<comment type="similarity">
    <text evidence="2">Belongs to the amino acid-polyamine-organocation (APC) superfamily. Amino acid transporter (AAT) (TC 2.A.3.1) family.</text>
</comment>